<keyword evidence="3 9" id="KW-0547">Nucleotide-binding</keyword>
<dbReference type="InterPro" id="IPR050489">
    <property type="entry name" value="Tyr-tRNA_synthase"/>
</dbReference>
<comment type="similarity">
    <text evidence="9">Belongs to the class-I aminoacyl-tRNA synthetase family.</text>
</comment>
<dbReference type="GO" id="GO:0005737">
    <property type="term" value="C:cytoplasm"/>
    <property type="evidence" value="ECO:0007669"/>
    <property type="project" value="UniProtKB-UniRule"/>
</dbReference>
<dbReference type="SUPFAM" id="SSF52374">
    <property type="entry name" value="Nucleotidylyl transferase"/>
    <property type="match status" value="1"/>
</dbReference>
<dbReference type="InterPro" id="IPR001412">
    <property type="entry name" value="aa-tRNA-synth_I_CS"/>
</dbReference>
<protein>
    <recommendedName>
        <fullName evidence="1 8">Tyrosine--tRNA ligase</fullName>
        <ecNumber evidence="1 8">6.1.1.1</ecNumber>
    </recommendedName>
</protein>
<gene>
    <name evidence="10" type="ORF">K9W46_09365</name>
</gene>
<evidence type="ECO:0000256" key="7">
    <source>
        <dbReference type="ARBA" id="ARBA00048248"/>
    </source>
</evidence>
<dbReference type="Gene3D" id="1.10.240.10">
    <property type="entry name" value="Tyrosyl-Transfer RNA Synthetase"/>
    <property type="match status" value="1"/>
</dbReference>
<proteinExistence type="inferred from homology"/>
<dbReference type="PROSITE" id="PS00178">
    <property type="entry name" value="AA_TRNA_LIGASE_I"/>
    <property type="match status" value="1"/>
</dbReference>
<evidence type="ECO:0000313" key="10">
    <source>
        <dbReference type="EMBL" id="UJG42593.1"/>
    </source>
</evidence>
<dbReference type="PANTHER" id="PTHR46264:SF4">
    <property type="entry name" value="TYROSINE--TRNA LIGASE, CYTOPLASMIC"/>
    <property type="match status" value="1"/>
</dbReference>
<evidence type="ECO:0000256" key="3">
    <source>
        <dbReference type="ARBA" id="ARBA00022741"/>
    </source>
</evidence>
<keyword evidence="6 9" id="KW-0030">Aminoacyl-tRNA synthetase</keyword>
<dbReference type="Pfam" id="PF00579">
    <property type="entry name" value="tRNA-synt_1b"/>
    <property type="match status" value="1"/>
</dbReference>
<evidence type="ECO:0000256" key="1">
    <source>
        <dbReference type="ARBA" id="ARBA00013160"/>
    </source>
</evidence>
<organism evidence="10">
    <name type="scientific">Candidatus Heimdallarchaeum endolithica</name>
    <dbReference type="NCBI Taxonomy" id="2876572"/>
    <lineage>
        <taxon>Archaea</taxon>
        <taxon>Promethearchaeati</taxon>
        <taxon>Candidatus Heimdallarchaeota</taxon>
        <taxon>Candidatus Heimdallarchaeia (ex Rinke et al. 2021) (nom. nud.)</taxon>
        <taxon>Candidatus Heimdallarchaeales</taxon>
        <taxon>Candidatus Heimdallarchaeaceae</taxon>
        <taxon>Candidatus Heimdallarchaeum</taxon>
    </lineage>
</organism>
<dbReference type="NCBIfam" id="TIGR00234">
    <property type="entry name" value="tyrS"/>
    <property type="match status" value="1"/>
</dbReference>
<evidence type="ECO:0000256" key="2">
    <source>
        <dbReference type="ARBA" id="ARBA00022598"/>
    </source>
</evidence>
<dbReference type="Gene3D" id="3.40.50.620">
    <property type="entry name" value="HUPs"/>
    <property type="match status" value="1"/>
</dbReference>
<reference evidence="10" key="1">
    <citation type="journal article" date="2022" name="Nat. Microbiol.">
        <title>Unique mobile elements and scalable gene flow at the prokaryote-eukaryote boundary revealed by circularized Asgard archaea genomes.</title>
        <authorList>
            <person name="Wu F."/>
            <person name="Speth D.R."/>
            <person name="Philosof A."/>
            <person name="Cremiere A."/>
            <person name="Narayanan A."/>
            <person name="Barco R.A."/>
            <person name="Connon S.A."/>
            <person name="Amend J.P."/>
            <person name="Antoshechkin I.A."/>
            <person name="Orphan V.J."/>
        </authorList>
    </citation>
    <scope>NUCLEOTIDE SEQUENCE</scope>
    <source>
        <strain evidence="10">PR6</strain>
    </source>
</reference>
<dbReference type="GO" id="GO:0005524">
    <property type="term" value="F:ATP binding"/>
    <property type="evidence" value="ECO:0007669"/>
    <property type="project" value="UniProtKB-KW"/>
</dbReference>
<dbReference type="Proteomes" id="UP001200513">
    <property type="component" value="Chromosome"/>
</dbReference>
<dbReference type="GO" id="GO:0006437">
    <property type="term" value="P:tyrosyl-tRNA aminoacylation"/>
    <property type="evidence" value="ECO:0007669"/>
    <property type="project" value="UniProtKB-UniRule"/>
</dbReference>
<dbReference type="PANTHER" id="PTHR46264">
    <property type="entry name" value="TYROSINE-TRNA LIGASE"/>
    <property type="match status" value="1"/>
</dbReference>
<dbReference type="InterPro" id="IPR023617">
    <property type="entry name" value="Tyr-tRNA-ligase_arc/euk-type"/>
</dbReference>
<dbReference type="EC" id="6.1.1.1" evidence="1 8"/>
<dbReference type="InterPro" id="IPR002305">
    <property type="entry name" value="aa-tRNA-synth_Ic"/>
</dbReference>
<dbReference type="AlphaFoldDB" id="A0A9Y1BP31"/>
<dbReference type="PRINTS" id="PR01040">
    <property type="entry name" value="TRNASYNTHTYR"/>
</dbReference>
<dbReference type="InterPro" id="IPR014729">
    <property type="entry name" value="Rossmann-like_a/b/a_fold"/>
</dbReference>
<dbReference type="InterPro" id="IPR002307">
    <property type="entry name" value="Tyr-tRNA-ligase"/>
</dbReference>
<evidence type="ECO:0000256" key="5">
    <source>
        <dbReference type="ARBA" id="ARBA00022917"/>
    </source>
</evidence>
<dbReference type="GO" id="GO:0004831">
    <property type="term" value="F:tyrosine-tRNA ligase activity"/>
    <property type="evidence" value="ECO:0007669"/>
    <property type="project" value="UniProtKB-UniRule"/>
</dbReference>
<keyword evidence="5 9" id="KW-0648">Protein biosynthesis</keyword>
<dbReference type="EMBL" id="CP084167">
    <property type="protein sequence ID" value="UJG42593.1"/>
    <property type="molecule type" value="Genomic_DNA"/>
</dbReference>
<sequence>MDTAKKIDLIKYNTTEIVTEQELKELLETKDSPNIYTGYEPSGPVHLGHAVTVMKLKDLESAGFHIKILLADVHALLNKKGTKEEISENCVLWEKAMRALGLKNPEIVLGSEFQYNKEYIQDLHRLALRVTINRGLRSMQEIARDIENATVSQMIYPLMQVLDIKYLDLDAAQGGMEQRKIHMLAREVFPSELKLKPPVCIHTPLISSLMGPGSKMSSSVPESMISVIDSKEDIQRKLKKAYCPAKIVEDNPVLQIAKLVIFPNTKSLTVERPEKFGGDISFNNYEELEKTFVEGKLHPLDLKKVVATELTKIFEPVKKVFE</sequence>
<accession>A0A9Y1BP31</accession>
<keyword evidence="2 9" id="KW-0436">Ligase</keyword>
<evidence type="ECO:0000256" key="8">
    <source>
        <dbReference type="NCBIfam" id="TIGR00234"/>
    </source>
</evidence>
<dbReference type="PIRSF" id="PIRSF006588">
    <property type="entry name" value="TyrRS_arch_euk"/>
    <property type="match status" value="1"/>
</dbReference>
<keyword evidence="4 9" id="KW-0067">ATP-binding</keyword>
<evidence type="ECO:0000256" key="6">
    <source>
        <dbReference type="ARBA" id="ARBA00023146"/>
    </source>
</evidence>
<dbReference type="NCBIfam" id="NF006330">
    <property type="entry name" value="PRK08560.1"/>
    <property type="match status" value="1"/>
</dbReference>
<evidence type="ECO:0000256" key="4">
    <source>
        <dbReference type="ARBA" id="ARBA00022840"/>
    </source>
</evidence>
<evidence type="ECO:0000256" key="9">
    <source>
        <dbReference type="RuleBase" id="RU363036"/>
    </source>
</evidence>
<comment type="catalytic activity">
    <reaction evidence="7">
        <text>tRNA(Tyr) + L-tyrosine + ATP = L-tyrosyl-tRNA(Tyr) + AMP + diphosphate + H(+)</text>
        <dbReference type="Rhea" id="RHEA:10220"/>
        <dbReference type="Rhea" id="RHEA-COMP:9706"/>
        <dbReference type="Rhea" id="RHEA-COMP:9707"/>
        <dbReference type="ChEBI" id="CHEBI:15378"/>
        <dbReference type="ChEBI" id="CHEBI:30616"/>
        <dbReference type="ChEBI" id="CHEBI:33019"/>
        <dbReference type="ChEBI" id="CHEBI:58315"/>
        <dbReference type="ChEBI" id="CHEBI:78442"/>
        <dbReference type="ChEBI" id="CHEBI:78536"/>
        <dbReference type="ChEBI" id="CHEBI:456215"/>
        <dbReference type="EC" id="6.1.1.1"/>
    </reaction>
</comment>
<name>A0A9Y1BP31_9ARCH</name>